<protein>
    <recommendedName>
        <fullName evidence="4">Low temperature requirement protein A</fullName>
    </recommendedName>
</protein>
<feature type="transmembrane region" description="Helical" evidence="1">
    <location>
        <begin position="65"/>
        <end position="86"/>
    </location>
</feature>
<evidence type="ECO:0000256" key="1">
    <source>
        <dbReference type="SAM" id="Phobius"/>
    </source>
</evidence>
<keyword evidence="1" id="KW-0812">Transmembrane</keyword>
<dbReference type="OrthoDB" id="10007790at2"/>
<evidence type="ECO:0008006" key="4">
    <source>
        <dbReference type="Google" id="ProtNLM"/>
    </source>
</evidence>
<accession>A0A317D187</accession>
<gene>
    <name evidence="2" type="ORF">DKT69_34540</name>
</gene>
<reference evidence="2 3" key="1">
    <citation type="submission" date="2018-05" db="EMBL/GenBank/DDBJ databases">
        <title>Micromonosporas from Atacama Desert.</title>
        <authorList>
            <person name="Carro L."/>
            <person name="Golinska P."/>
            <person name="Klenk H.-P."/>
            <person name="Goodfellow M."/>
        </authorList>
    </citation>
    <scope>NUCLEOTIDE SEQUENCE [LARGE SCALE GENOMIC DNA]</scope>
    <source>
        <strain evidence="2 3">4G51</strain>
    </source>
</reference>
<feature type="transmembrane region" description="Helical" evidence="1">
    <location>
        <begin position="98"/>
        <end position="116"/>
    </location>
</feature>
<dbReference type="PANTHER" id="PTHR36840:SF1">
    <property type="entry name" value="BLL5714 PROTEIN"/>
    <property type="match status" value="1"/>
</dbReference>
<keyword evidence="1" id="KW-1133">Transmembrane helix</keyword>
<dbReference type="PANTHER" id="PTHR36840">
    <property type="entry name" value="BLL5714 PROTEIN"/>
    <property type="match status" value="1"/>
</dbReference>
<evidence type="ECO:0000313" key="2">
    <source>
        <dbReference type="EMBL" id="PWR07586.1"/>
    </source>
</evidence>
<dbReference type="Pfam" id="PF06772">
    <property type="entry name" value="LtrA"/>
    <property type="match status" value="1"/>
</dbReference>
<dbReference type="InterPro" id="IPR010640">
    <property type="entry name" value="Low_temperature_requirement_A"/>
</dbReference>
<evidence type="ECO:0000313" key="3">
    <source>
        <dbReference type="Proteomes" id="UP000246050"/>
    </source>
</evidence>
<dbReference type="Proteomes" id="UP000246050">
    <property type="component" value="Unassembled WGS sequence"/>
</dbReference>
<comment type="caution">
    <text evidence="2">The sequence shown here is derived from an EMBL/GenBank/DDBJ whole genome shotgun (WGS) entry which is preliminary data.</text>
</comment>
<proteinExistence type="predicted"/>
<dbReference type="EMBL" id="QGKS01000468">
    <property type="protein sequence ID" value="PWR07586.1"/>
    <property type="molecule type" value="Genomic_DNA"/>
</dbReference>
<sequence>MAECFKSGAKLADGRADDDEAAELPRKAGDPQRATFLELFFDLVFVLALAQLSRGLAEDLGWSGALRTLVLLGALWWVWSSTAWLTDRTDPQRPVIQALVIATMTGAVATTGAWSTTRPHS</sequence>
<name>A0A317D187_9ACTN</name>
<dbReference type="AlphaFoldDB" id="A0A317D187"/>
<organism evidence="2 3">
    <name type="scientific">Micromonospora sicca</name>
    <dbReference type="NCBI Taxonomy" id="2202420"/>
    <lineage>
        <taxon>Bacteria</taxon>
        <taxon>Bacillati</taxon>
        <taxon>Actinomycetota</taxon>
        <taxon>Actinomycetes</taxon>
        <taxon>Micromonosporales</taxon>
        <taxon>Micromonosporaceae</taxon>
        <taxon>Micromonospora</taxon>
    </lineage>
</organism>
<keyword evidence="1" id="KW-0472">Membrane</keyword>